<sequence length="53" mass="5300">MRPEPAVARAALARRPAGAGGRPARRPAVPPGGRTAVRAGVLMSAMVVSLTAP</sequence>
<dbReference type="EMBL" id="BAAAHU010000025">
    <property type="protein sequence ID" value="GAA1010362.1"/>
    <property type="molecule type" value="Genomic_DNA"/>
</dbReference>
<feature type="compositionally biased region" description="Low complexity" evidence="1">
    <location>
        <begin position="1"/>
        <end position="17"/>
    </location>
</feature>
<gene>
    <name evidence="2" type="ORF">GCM10009564_28200</name>
</gene>
<accession>A0ABP4DHV7</accession>
<feature type="region of interest" description="Disordered" evidence="1">
    <location>
        <begin position="1"/>
        <end position="34"/>
    </location>
</feature>
<proteinExistence type="predicted"/>
<evidence type="ECO:0000256" key="1">
    <source>
        <dbReference type="SAM" id="MobiDB-lite"/>
    </source>
</evidence>
<reference evidence="3" key="1">
    <citation type="journal article" date="2019" name="Int. J. Syst. Evol. Microbiol.">
        <title>The Global Catalogue of Microorganisms (GCM) 10K type strain sequencing project: providing services to taxonomists for standard genome sequencing and annotation.</title>
        <authorList>
            <consortium name="The Broad Institute Genomics Platform"/>
            <consortium name="The Broad Institute Genome Sequencing Center for Infectious Disease"/>
            <person name="Wu L."/>
            <person name="Ma J."/>
        </authorList>
    </citation>
    <scope>NUCLEOTIDE SEQUENCE [LARGE SCALE GENOMIC DNA]</scope>
    <source>
        <strain evidence="3">JCM 11269</strain>
    </source>
</reference>
<keyword evidence="3" id="KW-1185">Reference proteome</keyword>
<evidence type="ECO:0000313" key="3">
    <source>
        <dbReference type="Proteomes" id="UP001501072"/>
    </source>
</evidence>
<comment type="caution">
    <text evidence="2">The sequence shown here is derived from an EMBL/GenBank/DDBJ whole genome shotgun (WGS) entry which is preliminary data.</text>
</comment>
<organism evidence="2 3">
    <name type="scientific">Streptomyces thermogriseus</name>
    <dbReference type="NCBI Taxonomy" id="75292"/>
    <lineage>
        <taxon>Bacteria</taxon>
        <taxon>Bacillati</taxon>
        <taxon>Actinomycetota</taxon>
        <taxon>Actinomycetes</taxon>
        <taxon>Kitasatosporales</taxon>
        <taxon>Streptomycetaceae</taxon>
        <taxon>Streptomyces</taxon>
    </lineage>
</organism>
<name>A0ABP4DHV7_9ACTN</name>
<dbReference type="Proteomes" id="UP001501072">
    <property type="component" value="Unassembled WGS sequence"/>
</dbReference>
<protein>
    <submittedName>
        <fullName evidence="2">Uncharacterized protein</fullName>
    </submittedName>
</protein>
<evidence type="ECO:0000313" key="2">
    <source>
        <dbReference type="EMBL" id="GAA1010362.1"/>
    </source>
</evidence>